<protein>
    <submittedName>
        <fullName evidence="2">MBL fold metallo-hydrolase</fullName>
    </submittedName>
</protein>
<dbReference type="RefSeq" id="WP_173041759.1">
    <property type="nucleotide sequence ID" value="NZ_AP022870.1"/>
</dbReference>
<proteinExistence type="predicted"/>
<dbReference type="PANTHER" id="PTHR43546">
    <property type="entry name" value="UPF0173 METAL-DEPENDENT HYDROLASE MJ1163-RELATED"/>
    <property type="match status" value="1"/>
</dbReference>
<dbReference type="Proteomes" id="UP000502508">
    <property type="component" value="Chromosome"/>
</dbReference>
<dbReference type="InterPro" id="IPR001279">
    <property type="entry name" value="Metallo-B-lactamas"/>
</dbReference>
<dbReference type="KEGG" id="pfla:Pflav_085260"/>
<organism evidence="2 3">
    <name type="scientific">Phytohabitans flavus</name>
    <dbReference type="NCBI Taxonomy" id="1076124"/>
    <lineage>
        <taxon>Bacteria</taxon>
        <taxon>Bacillati</taxon>
        <taxon>Actinomycetota</taxon>
        <taxon>Actinomycetes</taxon>
        <taxon>Micromonosporales</taxon>
        <taxon>Micromonosporaceae</taxon>
    </lineage>
</organism>
<dbReference type="SUPFAM" id="SSF56281">
    <property type="entry name" value="Metallo-hydrolase/oxidoreductase"/>
    <property type="match status" value="1"/>
</dbReference>
<dbReference type="InterPro" id="IPR036866">
    <property type="entry name" value="RibonucZ/Hydroxyglut_hydro"/>
</dbReference>
<evidence type="ECO:0000259" key="1">
    <source>
        <dbReference type="SMART" id="SM00849"/>
    </source>
</evidence>
<keyword evidence="3" id="KW-1185">Reference proteome</keyword>
<gene>
    <name evidence="2" type="ORF">Pflav_085260</name>
</gene>
<sequence length="208" mass="22230">MRLTKYTHACVRLQDGDRQLVIDPGIWSEGAALEGVSHVLITHEHGDHVDVDKLAAAQLANAALKVYAHAAVVPKLEKLGDAVVTVASGDEFEAGGFAVRVVGGVHALTYEGLPDCANIGFVVEGVYHPGDSLFVPDVPVTTLLVPTSAPWLKLSEGLDFMRAVAPARAHSIHDAMLSHNGEQIIDNWLDWKGNTAYSRIPVGESVDL</sequence>
<dbReference type="GO" id="GO:0016787">
    <property type="term" value="F:hydrolase activity"/>
    <property type="evidence" value="ECO:0007669"/>
    <property type="project" value="UniProtKB-KW"/>
</dbReference>
<dbReference type="SMART" id="SM00849">
    <property type="entry name" value="Lactamase_B"/>
    <property type="match status" value="1"/>
</dbReference>
<dbReference type="InterPro" id="IPR050114">
    <property type="entry name" value="UPF0173_UPF0282_UlaG_hydrolase"/>
</dbReference>
<dbReference type="Gene3D" id="3.60.15.10">
    <property type="entry name" value="Ribonuclease Z/Hydroxyacylglutathione hydrolase-like"/>
    <property type="match status" value="1"/>
</dbReference>
<dbReference type="CDD" id="cd06262">
    <property type="entry name" value="metallo-hydrolase-like_MBL-fold"/>
    <property type="match status" value="1"/>
</dbReference>
<evidence type="ECO:0000313" key="3">
    <source>
        <dbReference type="Proteomes" id="UP000502508"/>
    </source>
</evidence>
<accession>A0A6F8Y7M5</accession>
<dbReference type="EMBL" id="AP022870">
    <property type="protein sequence ID" value="BCB82116.1"/>
    <property type="molecule type" value="Genomic_DNA"/>
</dbReference>
<name>A0A6F8Y7M5_9ACTN</name>
<keyword evidence="2" id="KW-0378">Hydrolase</keyword>
<reference evidence="2 3" key="1">
    <citation type="submission" date="2020-03" db="EMBL/GenBank/DDBJ databases">
        <title>Whole genome shotgun sequence of Phytohabitans flavus NBRC 107702.</title>
        <authorList>
            <person name="Komaki H."/>
            <person name="Tamura T."/>
        </authorList>
    </citation>
    <scope>NUCLEOTIDE SEQUENCE [LARGE SCALE GENOMIC DNA]</scope>
    <source>
        <strain evidence="2 3">NBRC 107702</strain>
    </source>
</reference>
<dbReference type="AlphaFoldDB" id="A0A6F8Y7M5"/>
<evidence type="ECO:0000313" key="2">
    <source>
        <dbReference type="EMBL" id="BCB82116.1"/>
    </source>
</evidence>
<reference evidence="2 3" key="2">
    <citation type="submission" date="2020-03" db="EMBL/GenBank/DDBJ databases">
        <authorList>
            <person name="Ichikawa N."/>
            <person name="Kimura A."/>
            <person name="Kitahashi Y."/>
            <person name="Uohara A."/>
        </authorList>
    </citation>
    <scope>NUCLEOTIDE SEQUENCE [LARGE SCALE GENOMIC DNA]</scope>
    <source>
        <strain evidence="2 3">NBRC 107702</strain>
    </source>
</reference>
<feature type="domain" description="Metallo-beta-lactamase" evidence="1">
    <location>
        <begin position="7"/>
        <end position="168"/>
    </location>
</feature>
<dbReference type="Pfam" id="PF13483">
    <property type="entry name" value="Lactamase_B_3"/>
    <property type="match status" value="1"/>
</dbReference>
<dbReference type="PANTHER" id="PTHR43546:SF3">
    <property type="entry name" value="UPF0173 METAL-DEPENDENT HYDROLASE MJ1163"/>
    <property type="match status" value="1"/>
</dbReference>